<dbReference type="InParanoid" id="A0A3Q1JWY8"/>
<dbReference type="Gene3D" id="2.120.10.10">
    <property type="match status" value="2"/>
</dbReference>
<keyword evidence="6" id="KW-0326">Glycosidase</keyword>
<evidence type="ECO:0000256" key="1">
    <source>
        <dbReference type="ARBA" id="ARBA00000427"/>
    </source>
</evidence>
<comment type="catalytic activity">
    <reaction evidence="1">
        <text>Hydrolysis of alpha-(2-&gt;3)-, alpha-(2-&gt;6)-, alpha-(2-&gt;8)- glycosidic linkages of terminal sialic acid residues in oligosaccharides, glycoproteins, glycolipids, colominic acid and synthetic substrates.</text>
        <dbReference type="EC" id="3.2.1.18"/>
    </reaction>
</comment>
<dbReference type="Pfam" id="PF13088">
    <property type="entry name" value="BNR_2"/>
    <property type="match status" value="1"/>
</dbReference>
<feature type="region of interest" description="Disordered" evidence="7">
    <location>
        <begin position="443"/>
        <end position="469"/>
    </location>
</feature>
<reference evidence="9" key="1">
    <citation type="submission" date="2021-04" db="EMBL/GenBank/DDBJ databases">
        <authorList>
            <consortium name="Wellcome Sanger Institute Data Sharing"/>
        </authorList>
    </citation>
    <scope>NUCLEOTIDE SEQUENCE [LARGE SCALE GENOMIC DNA]</scope>
</reference>
<keyword evidence="5" id="KW-0119">Carbohydrate metabolism</keyword>
<evidence type="ECO:0000256" key="2">
    <source>
        <dbReference type="ARBA" id="ARBA00009348"/>
    </source>
</evidence>
<dbReference type="Ensembl" id="ENSATET00000020392.2">
    <property type="protein sequence ID" value="ENSATEP00000020046.1"/>
    <property type="gene ID" value="ENSATEG00000013934.2"/>
</dbReference>
<dbReference type="RefSeq" id="XP_026232891.1">
    <property type="nucleotide sequence ID" value="XM_026377106.1"/>
</dbReference>
<dbReference type="InterPro" id="IPR036278">
    <property type="entry name" value="Sialidase_sf"/>
</dbReference>
<reference evidence="9" key="3">
    <citation type="submission" date="2025-09" db="UniProtKB">
        <authorList>
            <consortium name="Ensembl"/>
        </authorList>
    </citation>
    <scope>IDENTIFICATION</scope>
</reference>
<evidence type="ECO:0000256" key="7">
    <source>
        <dbReference type="SAM" id="MobiDB-lite"/>
    </source>
</evidence>
<dbReference type="Proteomes" id="UP000265040">
    <property type="component" value="Chromosome 13"/>
</dbReference>
<protein>
    <recommendedName>
        <fullName evidence="3">exo-alpha-sialidase</fullName>
        <ecNumber evidence="3">3.2.1.18</ecNumber>
    </recommendedName>
</protein>
<dbReference type="GO" id="GO:0006689">
    <property type="term" value="P:ganglioside catabolic process"/>
    <property type="evidence" value="ECO:0007669"/>
    <property type="project" value="TreeGrafter"/>
</dbReference>
<keyword evidence="4" id="KW-0442">Lipid degradation</keyword>
<dbReference type="STRING" id="64144.ENSATEP00000020046"/>
<dbReference type="CDD" id="cd15482">
    <property type="entry name" value="Sialidase_non-viral"/>
    <property type="match status" value="1"/>
</dbReference>
<evidence type="ECO:0000256" key="3">
    <source>
        <dbReference type="ARBA" id="ARBA00012733"/>
    </source>
</evidence>
<evidence type="ECO:0000256" key="6">
    <source>
        <dbReference type="ARBA" id="ARBA00023295"/>
    </source>
</evidence>
<organism evidence="9 10">
    <name type="scientific">Anabas testudineus</name>
    <name type="common">Climbing perch</name>
    <name type="synonym">Anthias testudineus</name>
    <dbReference type="NCBI Taxonomy" id="64144"/>
    <lineage>
        <taxon>Eukaryota</taxon>
        <taxon>Metazoa</taxon>
        <taxon>Chordata</taxon>
        <taxon>Craniata</taxon>
        <taxon>Vertebrata</taxon>
        <taxon>Euteleostomi</taxon>
        <taxon>Actinopterygii</taxon>
        <taxon>Neopterygii</taxon>
        <taxon>Teleostei</taxon>
        <taxon>Neoteleostei</taxon>
        <taxon>Acanthomorphata</taxon>
        <taxon>Anabantaria</taxon>
        <taxon>Anabantiformes</taxon>
        <taxon>Anabantoidei</taxon>
        <taxon>Anabantidae</taxon>
        <taxon>Anabas</taxon>
    </lineage>
</organism>
<evidence type="ECO:0000313" key="9">
    <source>
        <dbReference type="Ensembl" id="ENSATEP00000020046.1"/>
    </source>
</evidence>
<keyword evidence="6" id="KW-0378">Hydrolase</keyword>
<keyword evidence="4" id="KW-0443">Lipid metabolism</keyword>
<dbReference type="PANTHER" id="PTHR10628:SF22">
    <property type="entry name" value="SIALIDASE-4"/>
    <property type="match status" value="1"/>
</dbReference>
<dbReference type="GO" id="GO:0009313">
    <property type="term" value="P:oligosaccharide catabolic process"/>
    <property type="evidence" value="ECO:0007669"/>
    <property type="project" value="TreeGrafter"/>
</dbReference>
<gene>
    <name evidence="9" type="primary">NEU4</name>
</gene>
<dbReference type="AlphaFoldDB" id="A0A3Q1JWY8"/>
<name>A0A3Q1JWY8_ANATE</name>
<reference evidence="9" key="2">
    <citation type="submission" date="2025-08" db="UniProtKB">
        <authorList>
            <consortium name="Ensembl"/>
        </authorList>
    </citation>
    <scope>IDENTIFICATION</scope>
</reference>
<dbReference type="SUPFAM" id="SSF50939">
    <property type="entry name" value="Sialidases"/>
    <property type="match status" value="1"/>
</dbReference>
<keyword evidence="10" id="KW-1185">Reference proteome</keyword>
<dbReference type="InterPro" id="IPR011040">
    <property type="entry name" value="Sialidase"/>
</dbReference>
<dbReference type="InterPro" id="IPR026856">
    <property type="entry name" value="Sialidase_fam"/>
</dbReference>
<dbReference type="GO" id="GO:0004308">
    <property type="term" value="F:exo-alpha-sialidase activity"/>
    <property type="evidence" value="ECO:0007669"/>
    <property type="project" value="UniProtKB-EC"/>
</dbReference>
<accession>A0A3Q1JWY8</accession>
<sequence>MRSPYFPARSVLFHKEPNGVTYRVPALLYLSRSKSFLAFCEERLSPSDSQAHLLVMRKGTFYRNYVEWEDMRVLGTAFLPGHRSMNPCPVFDEFTGTLFLFFIAVLGHTSESYQLVTGKNVTHLCYICSTDDGDTWSPVTDLTKRVIGDTIKEWATFALGPGHGIQLKSGRLLIPAYAYHIECKECFGQICQTSPHAFCFHSDTHGRTWRFGQAVPGPESVECQMVSVDEEDGTNVLYCNARSPLGYRVQAISLDDGAVFQEGQLVQRLVEPHNGCHGSTVGFPGPIHLLQSLSQNLHQPMQHSRHWTSCMTYSNHITTSICSSSVSQNNSATPDFLNPTWVVYSHPTWPTARKDLGVFLSLFPRDPDSWRGPWVIYEGPSAYSDLAYLELPPSPGAPPAVAFACLFECGTKTAYDEICFTIFTLYELIDNLPRDEHLWRNDDDSKRRQKKGCGTGQSGTSRQDAQNAPVFKQVLHVKRRRKKSKWAEICSVS</sequence>
<evidence type="ECO:0000259" key="8">
    <source>
        <dbReference type="Pfam" id="PF13088"/>
    </source>
</evidence>
<dbReference type="FunCoup" id="A0A3Q1JWY8">
    <property type="interactions" value="249"/>
</dbReference>
<proteinExistence type="inferred from homology"/>
<comment type="similarity">
    <text evidence="2">Belongs to the glycosyl hydrolase 33 family.</text>
</comment>
<dbReference type="GO" id="GO:0005783">
    <property type="term" value="C:endoplasmic reticulum"/>
    <property type="evidence" value="ECO:0007669"/>
    <property type="project" value="Ensembl"/>
</dbReference>
<dbReference type="GO" id="GO:0016020">
    <property type="term" value="C:membrane"/>
    <property type="evidence" value="ECO:0007669"/>
    <property type="project" value="TreeGrafter"/>
</dbReference>
<evidence type="ECO:0000256" key="5">
    <source>
        <dbReference type="ARBA" id="ARBA00023277"/>
    </source>
</evidence>
<dbReference type="GeneTree" id="ENSGT00950000182944"/>
<dbReference type="OrthoDB" id="2739686at2759"/>
<dbReference type="EC" id="3.2.1.18" evidence="3"/>
<evidence type="ECO:0000313" key="10">
    <source>
        <dbReference type="Proteomes" id="UP000265040"/>
    </source>
</evidence>
<feature type="domain" description="Sialidase" evidence="8">
    <location>
        <begin position="48"/>
        <end position="387"/>
    </location>
</feature>
<dbReference type="GeneID" id="113173632"/>
<evidence type="ECO:0000256" key="4">
    <source>
        <dbReference type="ARBA" id="ARBA00022963"/>
    </source>
</evidence>
<dbReference type="PANTHER" id="PTHR10628">
    <property type="entry name" value="SIALIDASE"/>
    <property type="match status" value="1"/>
</dbReference>